<evidence type="ECO:0000256" key="10">
    <source>
        <dbReference type="SAM" id="Phobius"/>
    </source>
</evidence>
<dbReference type="PANTHER" id="PTHR21137:SF35">
    <property type="entry name" value="ODORANT RECEPTOR 19A-RELATED"/>
    <property type="match status" value="1"/>
</dbReference>
<keyword evidence="7 10" id="KW-0472">Membrane</keyword>
<dbReference type="GO" id="GO:0005549">
    <property type="term" value="F:odorant binding"/>
    <property type="evidence" value="ECO:0007669"/>
    <property type="project" value="InterPro"/>
</dbReference>
<dbReference type="GO" id="GO:0007165">
    <property type="term" value="P:signal transduction"/>
    <property type="evidence" value="ECO:0007669"/>
    <property type="project" value="UniProtKB-KW"/>
</dbReference>
<feature type="transmembrane region" description="Helical" evidence="10">
    <location>
        <begin position="129"/>
        <end position="148"/>
    </location>
</feature>
<dbReference type="Pfam" id="PF02949">
    <property type="entry name" value="7tm_6"/>
    <property type="match status" value="1"/>
</dbReference>
<protein>
    <submittedName>
        <fullName evidence="11">Uncharacterized protein</fullName>
    </submittedName>
</protein>
<evidence type="ECO:0000256" key="4">
    <source>
        <dbReference type="ARBA" id="ARBA00022692"/>
    </source>
</evidence>
<evidence type="ECO:0000256" key="2">
    <source>
        <dbReference type="ARBA" id="ARBA00022475"/>
    </source>
</evidence>
<accession>A0A195EY30</accession>
<reference evidence="11 12" key="1">
    <citation type="submission" date="2016-03" db="EMBL/GenBank/DDBJ databases">
        <title>Trachymyrmex septentrionalis WGS genome.</title>
        <authorList>
            <person name="Nygaard S."/>
            <person name="Hu H."/>
            <person name="Boomsma J."/>
            <person name="Zhang G."/>
        </authorList>
    </citation>
    <scope>NUCLEOTIDE SEQUENCE [LARGE SCALE GENOMIC DNA]</scope>
    <source>
        <strain evidence="11">Tsep2-gDNA-1</strain>
        <tissue evidence="11">Whole body</tissue>
    </source>
</reference>
<evidence type="ECO:0000256" key="6">
    <source>
        <dbReference type="ARBA" id="ARBA00022989"/>
    </source>
</evidence>
<name>A0A195EY30_9HYME</name>
<organism evidence="11 12">
    <name type="scientific">Trachymyrmex septentrionalis</name>
    <dbReference type="NCBI Taxonomy" id="34720"/>
    <lineage>
        <taxon>Eukaryota</taxon>
        <taxon>Metazoa</taxon>
        <taxon>Ecdysozoa</taxon>
        <taxon>Arthropoda</taxon>
        <taxon>Hexapoda</taxon>
        <taxon>Insecta</taxon>
        <taxon>Pterygota</taxon>
        <taxon>Neoptera</taxon>
        <taxon>Endopterygota</taxon>
        <taxon>Hymenoptera</taxon>
        <taxon>Apocrita</taxon>
        <taxon>Aculeata</taxon>
        <taxon>Formicoidea</taxon>
        <taxon>Formicidae</taxon>
        <taxon>Myrmicinae</taxon>
        <taxon>Trachymyrmex</taxon>
    </lineage>
</organism>
<keyword evidence="3" id="KW-0716">Sensory transduction</keyword>
<evidence type="ECO:0000256" key="3">
    <source>
        <dbReference type="ARBA" id="ARBA00022606"/>
    </source>
</evidence>
<evidence type="ECO:0000313" key="12">
    <source>
        <dbReference type="Proteomes" id="UP000078541"/>
    </source>
</evidence>
<evidence type="ECO:0000256" key="9">
    <source>
        <dbReference type="ARBA" id="ARBA00023224"/>
    </source>
</evidence>
<evidence type="ECO:0000256" key="1">
    <source>
        <dbReference type="ARBA" id="ARBA00004651"/>
    </source>
</evidence>
<keyword evidence="5" id="KW-0552">Olfaction</keyword>
<evidence type="ECO:0000256" key="5">
    <source>
        <dbReference type="ARBA" id="ARBA00022725"/>
    </source>
</evidence>
<feature type="transmembrane region" description="Helical" evidence="10">
    <location>
        <begin position="154"/>
        <end position="174"/>
    </location>
</feature>
<feature type="transmembrane region" description="Helical" evidence="10">
    <location>
        <begin position="218"/>
        <end position="242"/>
    </location>
</feature>
<dbReference type="Proteomes" id="UP000078541">
    <property type="component" value="Unassembled WGS sequence"/>
</dbReference>
<dbReference type="GO" id="GO:0005886">
    <property type="term" value="C:plasma membrane"/>
    <property type="evidence" value="ECO:0007669"/>
    <property type="project" value="UniProtKB-SubCell"/>
</dbReference>
<dbReference type="InterPro" id="IPR004117">
    <property type="entry name" value="7tm6_olfct_rcpt"/>
</dbReference>
<evidence type="ECO:0000256" key="7">
    <source>
        <dbReference type="ARBA" id="ARBA00023136"/>
    </source>
</evidence>
<keyword evidence="6 10" id="KW-1133">Transmembrane helix</keyword>
<evidence type="ECO:0000313" key="11">
    <source>
        <dbReference type="EMBL" id="KYN33056.1"/>
    </source>
</evidence>
<sequence>VLYFGILFFTVLFFIPDVLDIVAPLNKPRQHQLPLVIEPIFDLEEHFLLFILNFLIIALIILTILLTVETLYMICIQHACGLLKLTSYRILNAFDDRLQLMNISKKSKCTICIKLSKAIKIHKRSLDNYFLINEINIFYFILLEAVTTHNLFEAILTGLFVYAHFCYGFFMNYFGQDIIDHSENLFRQIYSTRWYTAPLYAQKLLLITLQQSMKNSKIIVGGLFIMSLEGLATVMSMSHIFARARTSPPPPTHTI</sequence>
<feature type="transmembrane region" description="Helical" evidence="10">
    <location>
        <begin position="6"/>
        <end position="26"/>
    </location>
</feature>
<dbReference type="STRING" id="34720.A0A195EY30"/>
<feature type="transmembrane region" description="Helical" evidence="10">
    <location>
        <begin position="47"/>
        <end position="65"/>
    </location>
</feature>
<dbReference type="EMBL" id="KQ981920">
    <property type="protein sequence ID" value="KYN33056.1"/>
    <property type="molecule type" value="Genomic_DNA"/>
</dbReference>
<keyword evidence="8" id="KW-0675">Receptor</keyword>
<keyword evidence="2" id="KW-1003">Cell membrane</keyword>
<comment type="subcellular location">
    <subcellularLocation>
        <location evidence="1">Cell membrane</location>
        <topology evidence="1">Multi-pass membrane protein</topology>
    </subcellularLocation>
</comment>
<evidence type="ECO:0000256" key="8">
    <source>
        <dbReference type="ARBA" id="ARBA00023170"/>
    </source>
</evidence>
<keyword evidence="4 10" id="KW-0812">Transmembrane</keyword>
<proteinExistence type="predicted"/>
<keyword evidence="12" id="KW-1185">Reference proteome</keyword>
<dbReference type="AlphaFoldDB" id="A0A195EY30"/>
<dbReference type="PANTHER" id="PTHR21137">
    <property type="entry name" value="ODORANT RECEPTOR"/>
    <property type="match status" value="1"/>
</dbReference>
<keyword evidence="9" id="KW-0807">Transducer</keyword>
<gene>
    <name evidence="11" type="ORF">ALC56_12690</name>
</gene>
<dbReference type="GO" id="GO:0004984">
    <property type="term" value="F:olfactory receptor activity"/>
    <property type="evidence" value="ECO:0007669"/>
    <property type="project" value="InterPro"/>
</dbReference>
<feature type="non-terminal residue" evidence="11">
    <location>
        <position position="1"/>
    </location>
</feature>